<evidence type="ECO:0000313" key="3">
    <source>
        <dbReference type="EMBL" id="APZ04155.1"/>
    </source>
</evidence>
<protein>
    <submittedName>
        <fullName evidence="3">Esterase</fullName>
    </submittedName>
</protein>
<dbReference type="RefSeq" id="WP_054803033.1">
    <property type="nucleotide sequence ID" value="NZ_CP019445.1"/>
</dbReference>
<accession>A0A807LF85</accession>
<proteinExistence type="predicted"/>
<dbReference type="GO" id="GO:0052689">
    <property type="term" value="F:carboxylic ester hydrolase activity"/>
    <property type="evidence" value="ECO:0007669"/>
    <property type="project" value="UniProtKB-ARBA"/>
</dbReference>
<dbReference type="InterPro" id="IPR029058">
    <property type="entry name" value="AB_hydrolase_fold"/>
</dbReference>
<dbReference type="KEGG" id="kco:BWI95_03265"/>
<dbReference type="EMBL" id="CP019445">
    <property type="protein sequence ID" value="APZ04155.1"/>
    <property type="molecule type" value="Genomic_DNA"/>
</dbReference>
<dbReference type="Gene3D" id="3.40.50.1820">
    <property type="entry name" value="alpha/beta hydrolase"/>
    <property type="match status" value="1"/>
</dbReference>
<dbReference type="PANTHER" id="PTHR22946:SF9">
    <property type="entry name" value="POLYKETIDE TRANSFERASE AF380"/>
    <property type="match status" value="1"/>
</dbReference>
<dbReference type="PANTHER" id="PTHR22946">
    <property type="entry name" value="DIENELACTONE HYDROLASE DOMAIN-CONTAINING PROTEIN-RELATED"/>
    <property type="match status" value="1"/>
</dbReference>
<gene>
    <name evidence="3" type="ORF">BWI95_03265</name>
</gene>
<evidence type="ECO:0000313" key="4">
    <source>
        <dbReference type="Proteomes" id="UP000187148"/>
    </source>
</evidence>
<dbReference type="GO" id="GO:0008236">
    <property type="term" value="F:serine-type peptidase activity"/>
    <property type="evidence" value="ECO:0007669"/>
    <property type="project" value="InterPro"/>
</dbReference>
<dbReference type="SUPFAM" id="SSF53474">
    <property type="entry name" value="alpha/beta-Hydrolases"/>
    <property type="match status" value="1"/>
</dbReference>
<sequence length="249" mass="27512">MIEIQTDHFAGNEALHAFPAGKGQQPLPCVVFYHGFTSSKLVYSYFAVALAQAGFRVIMPDAPDHGARFSGNAERRLRQFWQILQGNLEEFATLRDALHQRNLIEENRLAVGGASMGGMTALGIMTRHPEVRCVASLMGSGYFTSLARTLFPPLEVTNAAQQETFDAILAPLAKWEVTGQLERVADRPLLLWHGEADDVVPAAESFRLQQALADEQRDARLTTLWEAGVAHRITPQALEATVGFFSRHL</sequence>
<dbReference type="GO" id="GO:0006508">
    <property type="term" value="P:proteolysis"/>
    <property type="evidence" value="ECO:0007669"/>
    <property type="project" value="InterPro"/>
</dbReference>
<keyword evidence="4" id="KW-1185">Reference proteome</keyword>
<dbReference type="InterPro" id="IPR050261">
    <property type="entry name" value="FrsA_esterase"/>
</dbReference>
<dbReference type="NCBIfam" id="NF007857">
    <property type="entry name" value="PRK10566.1"/>
    <property type="match status" value="1"/>
</dbReference>
<dbReference type="Pfam" id="PF00326">
    <property type="entry name" value="Peptidase_S9"/>
    <property type="match status" value="1"/>
</dbReference>
<reference evidence="3 4" key="1">
    <citation type="submission" date="2017-01" db="EMBL/GenBank/DDBJ databases">
        <authorList>
            <person name="Cao J.-M."/>
        </authorList>
    </citation>
    <scope>NUCLEOTIDE SEQUENCE [LARGE SCALE GENOMIC DNA]</scope>
    <source>
        <strain evidence="3 4">888-76</strain>
    </source>
</reference>
<dbReference type="AlphaFoldDB" id="A0A807LF85"/>
<evidence type="ECO:0000256" key="1">
    <source>
        <dbReference type="ARBA" id="ARBA00022801"/>
    </source>
</evidence>
<evidence type="ECO:0000259" key="2">
    <source>
        <dbReference type="Pfam" id="PF00326"/>
    </source>
</evidence>
<name>A0A807LF85_9ENTR</name>
<dbReference type="Proteomes" id="UP000187148">
    <property type="component" value="Chromosome"/>
</dbReference>
<organism evidence="3 4">
    <name type="scientific">Kosakonia cowanii JCM 10956 = DSM 18146</name>
    <dbReference type="NCBI Taxonomy" id="1300165"/>
    <lineage>
        <taxon>Bacteria</taxon>
        <taxon>Pseudomonadati</taxon>
        <taxon>Pseudomonadota</taxon>
        <taxon>Gammaproteobacteria</taxon>
        <taxon>Enterobacterales</taxon>
        <taxon>Enterobacteriaceae</taxon>
        <taxon>Kosakonia</taxon>
    </lineage>
</organism>
<feature type="domain" description="Peptidase S9 prolyl oligopeptidase catalytic" evidence="2">
    <location>
        <begin position="50"/>
        <end position="239"/>
    </location>
</feature>
<dbReference type="InterPro" id="IPR001375">
    <property type="entry name" value="Peptidase_S9_cat"/>
</dbReference>
<keyword evidence="1" id="KW-0378">Hydrolase</keyword>